<protein>
    <submittedName>
        <fullName evidence="2">SKP1-like protein</fullName>
    </submittedName>
</protein>
<proteinExistence type="predicted"/>
<keyword evidence="1" id="KW-1185">Reference proteome</keyword>
<dbReference type="SUPFAM" id="SSF81382">
    <property type="entry name" value="Skp1 dimerisation domain-like"/>
    <property type="match status" value="1"/>
</dbReference>
<organism evidence="1 2">
    <name type="scientific">Panagrellus redivivus</name>
    <name type="common">Microworm</name>
    <dbReference type="NCBI Taxonomy" id="6233"/>
    <lineage>
        <taxon>Eukaryota</taxon>
        <taxon>Metazoa</taxon>
        <taxon>Ecdysozoa</taxon>
        <taxon>Nematoda</taxon>
        <taxon>Chromadorea</taxon>
        <taxon>Rhabditida</taxon>
        <taxon>Tylenchina</taxon>
        <taxon>Panagrolaimomorpha</taxon>
        <taxon>Panagrolaimoidea</taxon>
        <taxon>Panagrolaimidae</taxon>
        <taxon>Panagrellus</taxon>
    </lineage>
</organism>
<evidence type="ECO:0000313" key="2">
    <source>
        <dbReference type="WBParaSite" id="Pan_g10462.t1"/>
    </source>
</evidence>
<dbReference type="Gene3D" id="3.30.710.10">
    <property type="entry name" value="Potassium Channel Kv1.1, Chain A"/>
    <property type="match status" value="1"/>
</dbReference>
<dbReference type="WBParaSite" id="Pan_g10462.t1">
    <property type="protein sequence ID" value="Pan_g10462.t1"/>
    <property type="gene ID" value="Pan_g10462"/>
</dbReference>
<dbReference type="AlphaFoldDB" id="A0A7E4UMA8"/>
<sequence>MSTESKTIILRCTTVNRKRKTIDIQASAKLIKCSQVLRDVCEYTEPDSPVTVPIEASTLTRLMRFVDESPEKRDKVQEAKVFAIMEDQELFAFAKAADYLDIEQLRVAIGDYMIDKFGNMTATQIGEYLGVQNDYTEEERLEMVTNPSMFYMKQDPGY</sequence>
<evidence type="ECO:0000313" key="1">
    <source>
        <dbReference type="Proteomes" id="UP000492821"/>
    </source>
</evidence>
<dbReference type="Proteomes" id="UP000492821">
    <property type="component" value="Unassembled WGS sequence"/>
</dbReference>
<reference evidence="2" key="2">
    <citation type="submission" date="2020-10" db="UniProtKB">
        <authorList>
            <consortium name="WormBaseParasite"/>
        </authorList>
    </citation>
    <scope>IDENTIFICATION</scope>
</reference>
<dbReference type="InterPro" id="IPR011333">
    <property type="entry name" value="SKP1/BTB/POZ_sf"/>
</dbReference>
<reference evidence="1" key="1">
    <citation type="journal article" date="2013" name="Genetics">
        <title>The draft genome and transcriptome of Panagrellus redivivus are shaped by the harsh demands of a free-living lifestyle.</title>
        <authorList>
            <person name="Srinivasan J."/>
            <person name="Dillman A.R."/>
            <person name="Macchietto M.G."/>
            <person name="Heikkinen L."/>
            <person name="Lakso M."/>
            <person name="Fracchia K.M."/>
            <person name="Antoshechkin I."/>
            <person name="Mortazavi A."/>
            <person name="Wong G."/>
            <person name="Sternberg P.W."/>
        </authorList>
    </citation>
    <scope>NUCLEOTIDE SEQUENCE [LARGE SCALE GENOMIC DNA]</scope>
    <source>
        <strain evidence="1">MT8872</strain>
    </source>
</reference>
<name>A0A7E4UMA8_PANRE</name>
<dbReference type="GO" id="GO:0006511">
    <property type="term" value="P:ubiquitin-dependent protein catabolic process"/>
    <property type="evidence" value="ECO:0007669"/>
    <property type="project" value="InterPro"/>
</dbReference>
<accession>A0A7E4UMA8</accession>
<dbReference type="InterPro" id="IPR036296">
    <property type="entry name" value="SKP1-like_dim_sf"/>
</dbReference>